<evidence type="ECO:0000313" key="3">
    <source>
        <dbReference type="Proteomes" id="UP000308197"/>
    </source>
</evidence>
<keyword evidence="3" id="KW-1185">Reference proteome</keyword>
<name>A0A5C3NUF7_9APHY</name>
<evidence type="ECO:0000313" key="2">
    <source>
        <dbReference type="EMBL" id="TFK79620.1"/>
    </source>
</evidence>
<protein>
    <submittedName>
        <fullName evidence="2">Uncharacterized protein</fullName>
    </submittedName>
</protein>
<feature type="compositionally biased region" description="Basic residues" evidence="1">
    <location>
        <begin position="54"/>
        <end position="76"/>
    </location>
</feature>
<accession>A0A5C3NUF7</accession>
<dbReference type="AlphaFoldDB" id="A0A5C3NUF7"/>
<dbReference type="Proteomes" id="UP000308197">
    <property type="component" value="Unassembled WGS sequence"/>
</dbReference>
<feature type="compositionally biased region" description="Low complexity" evidence="1">
    <location>
        <begin position="43"/>
        <end position="53"/>
    </location>
</feature>
<feature type="compositionally biased region" description="Polar residues" evidence="1">
    <location>
        <begin position="31"/>
        <end position="42"/>
    </location>
</feature>
<dbReference type="EMBL" id="ML211979">
    <property type="protein sequence ID" value="TFK79620.1"/>
    <property type="molecule type" value="Genomic_DNA"/>
</dbReference>
<reference evidence="2 3" key="1">
    <citation type="journal article" date="2019" name="Nat. Ecol. Evol.">
        <title>Megaphylogeny resolves global patterns of mushroom evolution.</title>
        <authorList>
            <person name="Varga T."/>
            <person name="Krizsan K."/>
            <person name="Foldi C."/>
            <person name="Dima B."/>
            <person name="Sanchez-Garcia M."/>
            <person name="Sanchez-Ramirez S."/>
            <person name="Szollosi G.J."/>
            <person name="Szarkandi J.G."/>
            <person name="Papp V."/>
            <person name="Albert L."/>
            <person name="Andreopoulos W."/>
            <person name="Angelini C."/>
            <person name="Antonin V."/>
            <person name="Barry K.W."/>
            <person name="Bougher N.L."/>
            <person name="Buchanan P."/>
            <person name="Buyck B."/>
            <person name="Bense V."/>
            <person name="Catcheside P."/>
            <person name="Chovatia M."/>
            <person name="Cooper J."/>
            <person name="Damon W."/>
            <person name="Desjardin D."/>
            <person name="Finy P."/>
            <person name="Geml J."/>
            <person name="Haridas S."/>
            <person name="Hughes K."/>
            <person name="Justo A."/>
            <person name="Karasinski D."/>
            <person name="Kautmanova I."/>
            <person name="Kiss B."/>
            <person name="Kocsube S."/>
            <person name="Kotiranta H."/>
            <person name="LaButti K.M."/>
            <person name="Lechner B.E."/>
            <person name="Liimatainen K."/>
            <person name="Lipzen A."/>
            <person name="Lukacs Z."/>
            <person name="Mihaltcheva S."/>
            <person name="Morgado L.N."/>
            <person name="Niskanen T."/>
            <person name="Noordeloos M.E."/>
            <person name="Ohm R.A."/>
            <person name="Ortiz-Santana B."/>
            <person name="Ovrebo C."/>
            <person name="Racz N."/>
            <person name="Riley R."/>
            <person name="Savchenko A."/>
            <person name="Shiryaev A."/>
            <person name="Soop K."/>
            <person name="Spirin V."/>
            <person name="Szebenyi C."/>
            <person name="Tomsovsky M."/>
            <person name="Tulloss R.E."/>
            <person name="Uehling J."/>
            <person name="Grigoriev I.V."/>
            <person name="Vagvolgyi C."/>
            <person name="Papp T."/>
            <person name="Martin F.M."/>
            <person name="Miettinen O."/>
            <person name="Hibbett D.S."/>
            <person name="Nagy L.G."/>
        </authorList>
    </citation>
    <scope>NUCLEOTIDE SEQUENCE [LARGE SCALE GENOMIC DNA]</scope>
    <source>
        <strain evidence="2 3">HHB13444</strain>
    </source>
</reference>
<feature type="region of interest" description="Disordered" evidence="1">
    <location>
        <begin position="31"/>
        <end position="110"/>
    </location>
</feature>
<sequence>MTSWRASSHHYPEGGIPHRCGRLLYADPGVGTNSLITPSQVKSSSTSTSSPSRTRPHAQLCHRRALGQARRARARARGGSAYCKGSDTTRRSGEETLGVQKERDSSHSMASRIDLSQLRNVFESVGAQAGAYFDPHE</sequence>
<dbReference type="InParanoid" id="A0A5C3NUF7"/>
<organism evidence="2 3">
    <name type="scientific">Polyporus arcularius HHB13444</name>
    <dbReference type="NCBI Taxonomy" id="1314778"/>
    <lineage>
        <taxon>Eukaryota</taxon>
        <taxon>Fungi</taxon>
        <taxon>Dikarya</taxon>
        <taxon>Basidiomycota</taxon>
        <taxon>Agaricomycotina</taxon>
        <taxon>Agaricomycetes</taxon>
        <taxon>Polyporales</taxon>
        <taxon>Polyporaceae</taxon>
        <taxon>Polyporus</taxon>
    </lineage>
</organism>
<evidence type="ECO:0000256" key="1">
    <source>
        <dbReference type="SAM" id="MobiDB-lite"/>
    </source>
</evidence>
<feature type="compositionally biased region" description="Basic and acidic residues" evidence="1">
    <location>
        <begin position="87"/>
        <end position="106"/>
    </location>
</feature>
<proteinExistence type="predicted"/>
<gene>
    <name evidence="2" type="ORF">K466DRAFT_9351</name>
</gene>